<dbReference type="Proteomes" id="UP000255505">
    <property type="component" value="Plasmid II"/>
</dbReference>
<feature type="compositionally biased region" description="Basic and acidic residues" evidence="1">
    <location>
        <begin position="72"/>
        <end position="91"/>
    </location>
</feature>
<sequence length="91" mass="10206">MKMIESRDGRWSQTGRVLAVAGLLALSGAAPATEQSQQRQQGRDANQAAKQEARSGKVDCRAENQKSNAECRQNKRDTKQEGRQEKRETKY</sequence>
<feature type="chain" id="PRO_5016836728" evidence="2">
    <location>
        <begin position="33"/>
        <end position="91"/>
    </location>
</feature>
<geneLocation type="plasmid" evidence="3">
    <name>II</name>
</geneLocation>
<protein>
    <submittedName>
        <fullName evidence="3">Uncharacterized protein</fullName>
    </submittedName>
</protein>
<feature type="compositionally biased region" description="Polar residues" evidence="1">
    <location>
        <begin position="33"/>
        <end position="44"/>
    </location>
</feature>
<feature type="region of interest" description="Disordered" evidence="1">
    <location>
        <begin position="29"/>
        <end position="91"/>
    </location>
</feature>
<evidence type="ECO:0000313" key="4">
    <source>
        <dbReference type="Proteomes" id="UP000255505"/>
    </source>
</evidence>
<proteinExistence type="predicted"/>
<reference evidence="3 4" key="1">
    <citation type="submission" date="2018-01" db="EMBL/GenBank/DDBJ databases">
        <authorList>
            <person name="Gaut B.S."/>
            <person name="Morton B.R."/>
            <person name="Clegg M.T."/>
            <person name="Duvall M.R."/>
        </authorList>
    </citation>
    <scope>NUCLEOTIDE SEQUENCE [LARGE SCALE GENOMIC DNA]</scope>
    <source>
        <strain evidence="3">Cupriavidus taiwanensis LMG 19425</strain>
        <plasmid evidence="4">Plasmid ii</plasmid>
    </source>
</reference>
<feature type="compositionally biased region" description="Basic and acidic residues" evidence="1">
    <location>
        <begin position="51"/>
        <end position="64"/>
    </location>
</feature>
<name>A0A375IPW7_9BURK</name>
<accession>A0A375IPW7</accession>
<feature type="signal peptide" evidence="2">
    <location>
        <begin position="1"/>
        <end position="32"/>
    </location>
</feature>
<dbReference type="AlphaFoldDB" id="A0A375IPW7"/>
<organism evidence="3 4">
    <name type="scientific">Cupriavidus taiwanensis</name>
    <dbReference type="NCBI Taxonomy" id="164546"/>
    <lineage>
        <taxon>Bacteria</taxon>
        <taxon>Pseudomonadati</taxon>
        <taxon>Pseudomonadota</taxon>
        <taxon>Betaproteobacteria</taxon>
        <taxon>Burkholderiales</taxon>
        <taxon>Burkholderiaceae</taxon>
        <taxon>Cupriavidus</taxon>
    </lineage>
</organism>
<dbReference type="EMBL" id="LT991977">
    <property type="protein sequence ID" value="SPK76110.1"/>
    <property type="molecule type" value="Genomic_DNA"/>
</dbReference>
<evidence type="ECO:0000256" key="1">
    <source>
        <dbReference type="SAM" id="MobiDB-lite"/>
    </source>
</evidence>
<keyword evidence="3" id="KW-0614">Plasmid</keyword>
<evidence type="ECO:0000256" key="2">
    <source>
        <dbReference type="SAM" id="SignalP"/>
    </source>
</evidence>
<gene>
    <name evidence="3" type="ORF">CT19425_MP70270</name>
</gene>
<keyword evidence="2" id="KW-0732">Signal</keyword>
<evidence type="ECO:0000313" key="3">
    <source>
        <dbReference type="EMBL" id="SPK76110.1"/>
    </source>
</evidence>